<gene>
    <name evidence="3" type="ORF">RF679_11645</name>
</gene>
<name>A0ABY9RGR1_9BURK</name>
<evidence type="ECO:0000313" key="4">
    <source>
        <dbReference type="Proteomes" id="UP001181355"/>
    </source>
</evidence>
<dbReference type="Pfam" id="PF00583">
    <property type="entry name" value="Acetyltransf_1"/>
    <property type="match status" value="1"/>
</dbReference>
<proteinExistence type="predicted"/>
<dbReference type="InterPro" id="IPR016181">
    <property type="entry name" value="Acyl_CoA_acyltransferase"/>
</dbReference>
<dbReference type="PANTHER" id="PTHR13947:SF37">
    <property type="entry name" value="LD18367P"/>
    <property type="match status" value="1"/>
</dbReference>
<dbReference type="InterPro" id="IPR000182">
    <property type="entry name" value="GNAT_dom"/>
</dbReference>
<keyword evidence="1" id="KW-0808">Transferase</keyword>
<dbReference type="SUPFAM" id="SSF55729">
    <property type="entry name" value="Acyl-CoA N-acyltransferases (Nat)"/>
    <property type="match status" value="1"/>
</dbReference>
<dbReference type="CDD" id="cd04301">
    <property type="entry name" value="NAT_SF"/>
    <property type="match status" value="1"/>
</dbReference>
<feature type="domain" description="N-acetyltransferase" evidence="2">
    <location>
        <begin position="14"/>
        <end position="172"/>
    </location>
</feature>
<dbReference type="PANTHER" id="PTHR13947">
    <property type="entry name" value="GNAT FAMILY N-ACETYLTRANSFERASE"/>
    <property type="match status" value="1"/>
</dbReference>
<keyword evidence="4" id="KW-1185">Reference proteome</keyword>
<organism evidence="3 4">
    <name type="scientific">Undibacterium cyanobacteriorum</name>
    <dbReference type="NCBI Taxonomy" id="3073561"/>
    <lineage>
        <taxon>Bacteria</taxon>
        <taxon>Pseudomonadati</taxon>
        <taxon>Pseudomonadota</taxon>
        <taxon>Betaproteobacteria</taxon>
        <taxon>Burkholderiales</taxon>
        <taxon>Oxalobacteraceae</taxon>
        <taxon>Undibacterium</taxon>
    </lineage>
</organism>
<dbReference type="Gene3D" id="3.40.630.30">
    <property type="match status" value="1"/>
</dbReference>
<dbReference type="EMBL" id="CP133720">
    <property type="protein sequence ID" value="WMW79301.1"/>
    <property type="molecule type" value="Genomic_DNA"/>
</dbReference>
<sequence length="172" mass="19480">MFEVKPAVKPTEKPEVRAFEAPYTDSIGAMIVSIQSEEYGIPITLVDQPDLQNIEQFYQNGAGNFWFAEYCGQVVGSIALLDIGHQQAALRKMFVAKEFRGREHGVAAMLLQTLIEWARTHQIAEIYLGTTAQFLAAHRFYEKHGFIEIGRSTLPNAFPVMAIDSKFYRYTL</sequence>
<protein>
    <submittedName>
        <fullName evidence="3">GNAT family N-acetyltransferase</fullName>
    </submittedName>
</protein>
<evidence type="ECO:0000259" key="2">
    <source>
        <dbReference type="PROSITE" id="PS51186"/>
    </source>
</evidence>
<dbReference type="Proteomes" id="UP001181355">
    <property type="component" value="Chromosome"/>
</dbReference>
<reference evidence="3" key="1">
    <citation type="submission" date="2023-09" db="EMBL/GenBank/DDBJ databases">
        <title>Undibacterium sp. 20NA77.5 isolated from freshwater.</title>
        <authorList>
            <person name="Le V."/>
            <person name="Ko S.-R."/>
            <person name="Ahn C.-Y."/>
            <person name="Oh H.-M."/>
        </authorList>
    </citation>
    <scope>NUCLEOTIDE SEQUENCE</scope>
    <source>
        <strain evidence="3">20NA77.5</strain>
    </source>
</reference>
<evidence type="ECO:0000256" key="1">
    <source>
        <dbReference type="ARBA" id="ARBA00022679"/>
    </source>
</evidence>
<dbReference type="RefSeq" id="WP_309480800.1">
    <property type="nucleotide sequence ID" value="NZ_CP133720.1"/>
</dbReference>
<dbReference type="PROSITE" id="PS51186">
    <property type="entry name" value="GNAT"/>
    <property type="match status" value="1"/>
</dbReference>
<accession>A0ABY9RGR1</accession>
<evidence type="ECO:0000313" key="3">
    <source>
        <dbReference type="EMBL" id="WMW79301.1"/>
    </source>
</evidence>
<dbReference type="InterPro" id="IPR050769">
    <property type="entry name" value="NAT_camello-type"/>
</dbReference>